<reference evidence="1" key="1">
    <citation type="submission" date="2019-12" db="EMBL/GenBank/DDBJ databases">
        <title>Genome sequencing and annotation of Brassica cretica.</title>
        <authorList>
            <person name="Studholme D.J."/>
            <person name="Sarris P.F."/>
        </authorList>
    </citation>
    <scope>NUCLEOTIDE SEQUENCE</scope>
    <source>
        <strain evidence="1">PFS-102/07</strain>
        <tissue evidence="1">Leaf</tissue>
    </source>
</reference>
<name>A0A8S9IM94_BRACR</name>
<proteinExistence type="predicted"/>
<dbReference type="AlphaFoldDB" id="A0A8S9IM94"/>
<organism evidence="1">
    <name type="scientific">Brassica cretica</name>
    <name type="common">Mustard</name>
    <dbReference type="NCBI Taxonomy" id="69181"/>
    <lineage>
        <taxon>Eukaryota</taxon>
        <taxon>Viridiplantae</taxon>
        <taxon>Streptophyta</taxon>
        <taxon>Embryophyta</taxon>
        <taxon>Tracheophyta</taxon>
        <taxon>Spermatophyta</taxon>
        <taxon>Magnoliopsida</taxon>
        <taxon>eudicotyledons</taxon>
        <taxon>Gunneridae</taxon>
        <taxon>Pentapetalae</taxon>
        <taxon>rosids</taxon>
        <taxon>malvids</taxon>
        <taxon>Brassicales</taxon>
        <taxon>Brassicaceae</taxon>
        <taxon>Brassiceae</taxon>
        <taxon>Brassica</taxon>
    </lineage>
</organism>
<sequence>MLRTAYSSNWNALVVLLLNSSWDRKKRFCVAYTFQATIYAIWRERNMRREQPMAVLAIKKTIEKGIHNKLSLVRAKRGKGVTDILQFWFSTRM</sequence>
<gene>
    <name evidence="1" type="ORF">F2Q70_00003730</name>
</gene>
<dbReference type="EMBL" id="QGKY02001015">
    <property type="protein sequence ID" value="KAF2570989.1"/>
    <property type="molecule type" value="Genomic_DNA"/>
</dbReference>
<evidence type="ECO:0000313" key="1">
    <source>
        <dbReference type="EMBL" id="KAF2570989.1"/>
    </source>
</evidence>
<accession>A0A8S9IM94</accession>
<protein>
    <submittedName>
        <fullName evidence="1">Uncharacterized protein</fullName>
    </submittedName>
</protein>
<comment type="caution">
    <text evidence="1">The sequence shown here is derived from an EMBL/GenBank/DDBJ whole genome shotgun (WGS) entry which is preliminary data.</text>
</comment>